<reference evidence="1" key="1">
    <citation type="submission" date="2018-08" db="EMBL/GenBank/DDBJ databases">
        <title>Draft genome sequence of azole-resistant Aspergillus thermomutatus (Neosartorya pseudofischeri) strain HMR AF 39, isolated from a human nasal aspirate.</title>
        <authorList>
            <person name="Parent-Michaud M."/>
            <person name="Dufresne P.J."/>
            <person name="Fournier E."/>
            <person name="Martineau C."/>
            <person name="Moreira S."/>
            <person name="Perkins V."/>
            <person name="De Repentigny L."/>
            <person name="Dufresne S.F."/>
        </authorList>
    </citation>
    <scope>NUCLEOTIDE SEQUENCE [LARGE SCALE GENOMIC DNA]</scope>
    <source>
        <strain evidence="1">HMR AF 39</strain>
    </source>
</reference>
<proteinExistence type="predicted"/>
<protein>
    <submittedName>
        <fullName evidence="1">Uncharacterized protein</fullName>
    </submittedName>
</protein>
<gene>
    <name evidence="1" type="ORF">CDV56_102942</name>
</gene>
<keyword evidence="2" id="KW-1185">Reference proteome</keyword>
<evidence type="ECO:0000313" key="2">
    <source>
        <dbReference type="Proteomes" id="UP000215305"/>
    </source>
</evidence>
<dbReference type="GeneID" id="38124916"/>
<comment type="caution">
    <text evidence="1">The sequence shown here is derived from an EMBL/GenBank/DDBJ whole genome shotgun (WGS) entry which is preliminary data.</text>
</comment>
<dbReference type="EMBL" id="NKHU02000020">
    <property type="protein sequence ID" value="RHZ64903.1"/>
    <property type="molecule type" value="Genomic_DNA"/>
</dbReference>
<name>A0A397HUT5_ASPTH</name>
<dbReference type="VEuPathDB" id="FungiDB:CDV56_102942"/>
<organism evidence="1 2">
    <name type="scientific">Aspergillus thermomutatus</name>
    <name type="common">Neosartorya pseudofischeri</name>
    <dbReference type="NCBI Taxonomy" id="41047"/>
    <lineage>
        <taxon>Eukaryota</taxon>
        <taxon>Fungi</taxon>
        <taxon>Dikarya</taxon>
        <taxon>Ascomycota</taxon>
        <taxon>Pezizomycotina</taxon>
        <taxon>Eurotiomycetes</taxon>
        <taxon>Eurotiomycetidae</taxon>
        <taxon>Eurotiales</taxon>
        <taxon>Aspergillaceae</taxon>
        <taxon>Aspergillus</taxon>
        <taxon>Aspergillus subgen. Fumigati</taxon>
    </lineage>
</organism>
<dbReference type="RefSeq" id="XP_026617642.1">
    <property type="nucleotide sequence ID" value="XM_026756561.1"/>
</dbReference>
<dbReference type="OrthoDB" id="10387559at2759"/>
<accession>A0A397HUT5</accession>
<sequence length="96" mass="11539">MTPRLRSPQPCIGRLREIRDHLNQLNSIIREEFSRLDNETLELIHVERQLTRAEFSKRRLQILIEQEMLLSWIKMYGDLVDELGQMKDADKNFDED</sequence>
<evidence type="ECO:0000313" key="1">
    <source>
        <dbReference type="EMBL" id="RHZ64903.1"/>
    </source>
</evidence>
<dbReference type="Proteomes" id="UP000215305">
    <property type="component" value="Unassembled WGS sequence"/>
</dbReference>
<dbReference type="AlphaFoldDB" id="A0A397HUT5"/>